<dbReference type="Proteomes" id="UP000494178">
    <property type="component" value="Unassembled WGS sequence"/>
</dbReference>
<evidence type="ECO:0000313" key="1">
    <source>
        <dbReference type="EMBL" id="GET08565.1"/>
    </source>
</evidence>
<dbReference type="AlphaFoldDB" id="A0A6F9XTR4"/>
<organism evidence="1">
    <name type="scientific">Ligilactobacillus agilis</name>
    <dbReference type="NCBI Taxonomy" id="1601"/>
    <lineage>
        <taxon>Bacteria</taxon>
        <taxon>Bacillati</taxon>
        <taxon>Bacillota</taxon>
        <taxon>Bacilli</taxon>
        <taxon>Lactobacillales</taxon>
        <taxon>Lactobacillaceae</taxon>
        <taxon>Ligilactobacillus</taxon>
    </lineage>
</organism>
<reference evidence="1" key="1">
    <citation type="submission" date="2019-10" db="EMBL/GenBank/DDBJ databases">
        <title>Lactobacillus agilis SY111 Whole Genome Sequencing Project.</title>
        <authorList>
            <person name="Suzuki S."/>
            <person name="Endo A."/>
            <person name="Maeno S."/>
            <person name="Shiwa Y."/>
            <person name="Matsutani M."/>
            <person name="Kajikawa A."/>
        </authorList>
    </citation>
    <scope>NUCLEOTIDE SEQUENCE</scope>
    <source>
        <strain evidence="1">SY111</strain>
    </source>
</reference>
<dbReference type="RefSeq" id="WP_172586040.1">
    <property type="nucleotide sequence ID" value="NZ_BLAN01000073.1"/>
</dbReference>
<name>A0A6F9XTR4_9LACO</name>
<accession>A0A6F9XTR4</accession>
<protein>
    <submittedName>
        <fullName evidence="1">Uncharacterized protein</fullName>
    </submittedName>
</protein>
<sequence>MNPLDNIYTNSETIDNLVEQLVKAIVEQKLVIFIGAGVSIAQGYPNWNNYVQKLINFWNSKILSDNPGIRMTTYEALEAINKSHLSNKRKIDLLNVVIKEIYGEEYNEVRLEFEKNFFGEVQPYSLENEILRWLIDLTPAIYITTNYDFEIEKHLLRFKSSEVVSTINNLTEFFRRQTDLRGNDILHIHGTYKGNSKYFVASSTDYSKTYLREDGYNYKGFKKLKKVIRDMNPVILFIGASMEEDEVLSLLPMTDKDNVRRFALMKADKLASPQSMEEYRRLYSTFFKTNYGTELIWYGDSFEDLPLFVKELVNRVKARLQENKSTYEWNALNSKQTPSEEYSELFKAFLQANPNVIDDHFEKAIGNADILERVMSEAFKDEVINQAVEQLNFRRLISEKFTDFNEEIKEKVVNLFLEGKLNKYLGEKLIYNLYKKIPSEKQAAIAEVISSALYIIVTDFAKEARLMGKWLVAWLKADEPMLYISDDEKISDVKIYLTKSELSMLKQDATDINHFKSYWPLKDILEDDKWKLVYKLIENKCIYVDETPLLEVLPEELLDIEIIKRILIYYDNCYQNLSISAKERICEKINWEKSYSGSELNEFIEHNRRFLEKKGIIFKDEYIDAISMSDMGIISEKSYIDGEYIINSSVEEIYQRLNSLEDKHLPTDDSLTDRTVEATWKFILEKLTEHDVTSNKLRELLLVKGKDLDVKYLELFKSISIDEEIGSELQIVAKKCYLAKRSKFRFTNGDKEFFSYFIDNKGTDDLDVIDNLLTTNLTQSDEKKEKERLDSFELLNSDKGRFAHCLINLAIGAEKYRERVRQIAIGFVDSRIRDFILGALYQPHEELSYISYNTFLGYCYTHRAVNEEVANLFTGVVSLLLKTEEIVPEIYGCYSVLLLNYLVPSEYANEINWSNKYWNNLFRNIIIQDLDYKYIDDWGELITQNVQTILGTFLTCIHEEEASEKRLTKYWSYFKNPDFKYDRINLSRIRYSLERNLTARKRRIVFEILVKIVKENKVKSWNVEYDLEDVVAKLSSSEKKELAKALWASELLTPERREVFIKKKLE</sequence>
<proteinExistence type="predicted"/>
<gene>
    <name evidence="1" type="ORF">SY111_11890</name>
</gene>
<dbReference type="Pfam" id="PF13289">
    <property type="entry name" value="SIR2_2"/>
    <property type="match status" value="1"/>
</dbReference>
<dbReference type="EMBL" id="BLAN01000073">
    <property type="protein sequence ID" value="GET08565.1"/>
    <property type="molecule type" value="Genomic_DNA"/>
</dbReference>
<dbReference type="InterPro" id="IPR029035">
    <property type="entry name" value="DHS-like_NAD/FAD-binding_dom"/>
</dbReference>
<dbReference type="SUPFAM" id="SSF52467">
    <property type="entry name" value="DHS-like NAD/FAD-binding domain"/>
    <property type="match status" value="1"/>
</dbReference>
<comment type="caution">
    <text evidence="1">The sequence shown here is derived from an EMBL/GenBank/DDBJ whole genome shotgun (WGS) entry which is preliminary data.</text>
</comment>